<comment type="caution">
    <text evidence="1">The sequence shown here is derived from an EMBL/GenBank/DDBJ whole genome shotgun (WGS) entry which is preliminary data.</text>
</comment>
<protein>
    <submittedName>
        <fullName evidence="1">Uncharacterized protein</fullName>
    </submittedName>
</protein>
<proteinExistence type="predicted"/>
<organism evidence="1 2">
    <name type="scientific">Sphingobium baderi LL03</name>
    <dbReference type="NCBI Taxonomy" id="1114964"/>
    <lineage>
        <taxon>Bacteria</taxon>
        <taxon>Pseudomonadati</taxon>
        <taxon>Pseudomonadota</taxon>
        <taxon>Alphaproteobacteria</taxon>
        <taxon>Sphingomonadales</taxon>
        <taxon>Sphingomonadaceae</taxon>
        <taxon>Sphingobium</taxon>
    </lineage>
</organism>
<name>T0GZU9_9SPHN</name>
<accession>T0GZU9</accession>
<dbReference type="EMBL" id="ATIB01000017">
    <property type="protein sequence ID" value="EQB06247.1"/>
    <property type="molecule type" value="Genomic_DNA"/>
</dbReference>
<gene>
    <name evidence="1" type="ORF">L485_01090</name>
</gene>
<sequence>MAEAQNARSESALQERLLKAIGGLDHFSRNWAWRSHSPKQRAESAILGGVESIGDGIAALIDKGATADQIEEWTAKAIRLWLAWQAAGARTANPMITGPANFPVARNQKANAAERKRGEEFYLFAHRPISWLDRRNRSAEKAALSAEAATIQHRTLEFPGVKLVQNTTLDRIQLLFEGKPEPDTIGQLKREAFRWSPREGAWQRQNTNNGVQAAYRVLRFLGHEKGSLSSHHPEVSHG</sequence>
<dbReference type="RefSeq" id="WP_021243242.1">
    <property type="nucleotide sequence ID" value="NZ_ATIB01000017.1"/>
</dbReference>
<dbReference type="OrthoDB" id="9803716at2"/>
<dbReference type="eggNOG" id="COG4227">
    <property type="taxonomic scope" value="Bacteria"/>
</dbReference>
<evidence type="ECO:0000313" key="2">
    <source>
        <dbReference type="Proteomes" id="UP000015524"/>
    </source>
</evidence>
<keyword evidence="2" id="KW-1185">Reference proteome</keyword>
<evidence type="ECO:0000313" key="1">
    <source>
        <dbReference type="EMBL" id="EQB06247.1"/>
    </source>
</evidence>
<dbReference type="Proteomes" id="UP000015524">
    <property type="component" value="Unassembled WGS sequence"/>
</dbReference>
<dbReference type="PATRIC" id="fig|1114964.8.peg.1852"/>
<reference evidence="1 2" key="1">
    <citation type="journal article" date="2013" name="Genome Announc.">
        <title>Draft Genome Sequence of a Hexachlorocyclohexane-Degrading Bacterium, Sphingobium baderi Strain LL03T.</title>
        <authorList>
            <person name="Kaur J."/>
            <person name="Verma H."/>
            <person name="Tripathi C."/>
            <person name="Khurana J.P."/>
            <person name="Lal R."/>
        </authorList>
    </citation>
    <scope>NUCLEOTIDE SEQUENCE [LARGE SCALE GENOMIC DNA]</scope>
    <source>
        <strain evidence="1 2">LL03</strain>
    </source>
</reference>
<dbReference type="AlphaFoldDB" id="T0GZU9"/>